<dbReference type="SUPFAM" id="SSF53474">
    <property type="entry name" value="alpha/beta-Hydrolases"/>
    <property type="match status" value="1"/>
</dbReference>
<dbReference type="InterPro" id="IPR050266">
    <property type="entry name" value="AB_hydrolase_sf"/>
</dbReference>
<feature type="domain" description="AB hydrolase-1" evidence="2">
    <location>
        <begin position="14"/>
        <end position="236"/>
    </location>
</feature>
<dbReference type="Pfam" id="PF00561">
    <property type="entry name" value="Abhydrolase_1"/>
    <property type="match status" value="1"/>
</dbReference>
<dbReference type="RefSeq" id="WP_306979712.1">
    <property type="nucleotide sequence ID" value="NZ_JAUSUA010000001.1"/>
</dbReference>
<dbReference type="PANTHER" id="PTHR43798">
    <property type="entry name" value="MONOACYLGLYCEROL LIPASE"/>
    <property type="match status" value="1"/>
</dbReference>
<reference evidence="3 4" key="1">
    <citation type="submission" date="2023-07" db="EMBL/GenBank/DDBJ databases">
        <title>Genomic Encyclopedia of Type Strains, Phase IV (KMG-IV): sequencing the most valuable type-strain genomes for metagenomic binning, comparative biology and taxonomic classification.</title>
        <authorList>
            <person name="Goeker M."/>
        </authorList>
    </citation>
    <scope>NUCLEOTIDE SEQUENCE [LARGE SCALE GENOMIC DNA]</scope>
    <source>
        <strain evidence="3 4">DSM 19154</strain>
    </source>
</reference>
<sequence>MYSYVDMGDKSKDVLVLIHGLGSKKESWRYQFELANHYRVIAPDLRGHGDSDINEGISIRHFAEDIIDLLQKLDIQQAHICGLSLGGIVAQEILKIQPEIVQSLILSNTTSFIPHIFGWQAVDERRRKLETLSDDDYERHVLTLCLNQSADEALLDEIRSYYFKINRLTYMEAATSAVGINYTTTLLYSSKPILIIGSIYDRITYYVNALTIRFSAPHSTLKTFHHSSHIPNVEEPKVYNATVSTFIQQLSHKQSIPS</sequence>
<organism evidence="3 4">
    <name type="scientific">Alkalicoccobacillus murimartini</name>
    <dbReference type="NCBI Taxonomy" id="171685"/>
    <lineage>
        <taxon>Bacteria</taxon>
        <taxon>Bacillati</taxon>
        <taxon>Bacillota</taxon>
        <taxon>Bacilli</taxon>
        <taxon>Bacillales</taxon>
        <taxon>Bacillaceae</taxon>
        <taxon>Alkalicoccobacillus</taxon>
    </lineage>
</organism>
<keyword evidence="4" id="KW-1185">Reference proteome</keyword>
<evidence type="ECO:0000313" key="4">
    <source>
        <dbReference type="Proteomes" id="UP001225034"/>
    </source>
</evidence>
<protein>
    <submittedName>
        <fullName evidence="3">Pimeloyl-ACP methyl ester carboxylesterase</fullName>
    </submittedName>
</protein>
<dbReference type="PANTHER" id="PTHR43798:SF31">
    <property type="entry name" value="AB HYDROLASE SUPERFAMILY PROTEIN YCLE"/>
    <property type="match status" value="1"/>
</dbReference>
<proteinExistence type="predicted"/>
<evidence type="ECO:0000313" key="3">
    <source>
        <dbReference type="EMBL" id="MDQ0205785.1"/>
    </source>
</evidence>
<evidence type="ECO:0000256" key="1">
    <source>
        <dbReference type="ARBA" id="ARBA00022801"/>
    </source>
</evidence>
<dbReference type="EMBL" id="JAUSUA010000001">
    <property type="protein sequence ID" value="MDQ0205785.1"/>
    <property type="molecule type" value="Genomic_DNA"/>
</dbReference>
<dbReference type="PRINTS" id="PR00111">
    <property type="entry name" value="ABHYDROLASE"/>
</dbReference>
<comment type="caution">
    <text evidence="3">The sequence shown here is derived from an EMBL/GenBank/DDBJ whole genome shotgun (WGS) entry which is preliminary data.</text>
</comment>
<keyword evidence="1" id="KW-0378">Hydrolase</keyword>
<evidence type="ECO:0000259" key="2">
    <source>
        <dbReference type="Pfam" id="PF00561"/>
    </source>
</evidence>
<dbReference type="Gene3D" id="3.40.50.1820">
    <property type="entry name" value="alpha/beta hydrolase"/>
    <property type="match status" value="1"/>
</dbReference>
<accession>A0ABT9YE62</accession>
<gene>
    <name evidence="3" type="ORF">J2S05_000559</name>
</gene>
<dbReference type="InterPro" id="IPR000073">
    <property type="entry name" value="AB_hydrolase_1"/>
</dbReference>
<name>A0ABT9YE62_9BACI</name>
<dbReference type="Proteomes" id="UP001225034">
    <property type="component" value="Unassembled WGS sequence"/>
</dbReference>
<dbReference type="InterPro" id="IPR029058">
    <property type="entry name" value="AB_hydrolase_fold"/>
</dbReference>